<evidence type="ECO:0000313" key="2">
    <source>
        <dbReference type="EMBL" id="KAI9243631.1"/>
    </source>
</evidence>
<reference evidence="2" key="2">
    <citation type="submission" date="2023-02" db="EMBL/GenBank/DDBJ databases">
        <authorList>
            <consortium name="DOE Joint Genome Institute"/>
            <person name="Mondo S.J."/>
            <person name="Chang Y."/>
            <person name="Wang Y."/>
            <person name="Ahrendt S."/>
            <person name="Andreopoulos W."/>
            <person name="Barry K."/>
            <person name="Beard J."/>
            <person name="Benny G.L."/>
            <person name="Blankenship S."/>
            <person name="Bonito G."/>
            <person name="Cuomo C."/>
            <person name="Desiro A."/>
            <person name="Gervers K.A."/>
            <person name="Hundley H."/>
            <person name="Kuo A."/>
            <person name="LaButti K."/>
            <person name="Lang B.F."/>
            <person name="Lipzen A."/>
            <person name="O'Donnell K."/>
            <person name="Pangilinan J."/>
            <person name="Reynolds N."/>
            <person name="Sandor L."/>
            <person name="Smith M.W."/>
            <person name="Tsang A."/>
            <person name="Grigoriev I.V."/>
            <person name="Stajich J.E."/>
            <person name="Spatafora J.W."/>
        </authorList>
    </citation>
    <scope>NUCLEOTIDE SEQUENCE</scope>
    <source>
        <strain evidence="2">RSA 2281</strain>
    </source>
</reference>
<dbReference type="Gene3D" id="1.20.1280.50">
    <property type="match status" value="1"/>
</dbReference>
<dbReference type="AlphaFoldDB" id="A0AAD5P6T1"/>
<dbReference type="InterPro" id="IPR001810">
    <property type="entry name" value="F-box_dom"/>
</dbReference>
<evidence type="ECO:0000313" key="3">
    <source>
        <dbReference type="Proteomes" id="UP001209540"/>
    </source>
</evidence>
<reference evidence="2" key="1">
    <citation type="journal article" date="2022" name="IScience">
        <title>Evolution of zygomycete secretomes and the origins of terrestrial fungal ecologies.</title>
        <authorList>
            <person name="Chang Y."/>
            <person name="Wang Y."/>
            <person name="Mondo S."/>
            <person name="Ahrendt S."/>
            <person name="Andreopoulos W."/>
            <person name="Barry K."/>
            <person name="Beard J."/>
            <person name="Benny G.L."/>
            <person name="Blankenship S."/>
            <person name="Bonito G."/>
            <person name="Cuomo C."/>
            <person name="Desiro A."/>
            <person name="Gervers K.A."/>
            <person name="Hundley H."/>
            <person name="Kuo A."/>
            <person name="LaButti K."/>
            <person name="Lang B.F."/>
            <person name="Lipzen A."/>
            <person name="O'Donnell K."/>
            <person name="Pangilinan J."/>
            <person name="Reynolds N."/>
            <person name="Sandor L."/>
            <person name="Smith M.E."/>
            <person name="Tsang A."/>
            <person name="Grigoriev I.V."/>
            <person name="Stajich J.E."/>
            <person name="Spatafora J.W."/>
        </authorList>
    </citation>
    <scope>NUCLEOTIDE SEQUENCE</scope>
    <source>
        <strain evidence="2">RSA 2281</strain>
    </source>
</reference>
<dbReference type="SMART" id="SM00256">
    <property type="entry name" value="FBOX"/>
    <property type="match status" value="1"/>
</dbReference>
<dbReference type="Proteomes" id="UP001209540">
    <property type="component" value="Unassembled WGS sequence"/>
</dbReference>
<feature type="domain" description="F-box" evidence="1">
    <location>
        <begin position="36"/>
        <end position="86"/>
    </location>
</feature>
<sequence length="115" mass="13518">MNINKEIQQQQQQQPIELNINKMTIDENNKNSHAPHDFISQMPHEIFCEVMNQLSMNTIVECAIVNRIWRATLLDRVTLRKTFILLQHTSKGLFMLLPNVHQHVKRLEIDFNSIG</sequence>
<dbReference type="InterPro" id="IPR036047">
    <property type="entry name" value="F-box-like_dom_sf"/>
</dbReference>
<proteinExistence type="predicted"/>
<comment type="caution">
    <text evidence="2">The sequence shown here is derived from an EMBL/GenBank/DDBJ whole genome shotgun (WGS) entry which is preliminary data.</text>
</comment>
<accession>A0AAD5P6T1</accession>
<gene>
    <name evidence="2" type="ORF">BDA99DRAFT_530136</name>
</gene>
<protein>
    <recommendedName>
        <fullName evidence="1">F-box domain-containing protein</fullName>
    </recommendedName>
</protein>
<keyword evidence="3" id="KW-1185">Reference proteome</keyword>
<evidence type="ECO:0000259" key="1">
    <source>
        <dbReference type="PROSITE" id="PS50181"/>
    </source>
</evidence>
<dbReference type="Pfam" id="PF00646">
    <property type="entry name" value="F-box"/>
    <property type="match status" value="1"/>
</dbReference>
<dbReference type="SUPFAM" id="SSF81383">
    <property type="entry name" value="F-box domain"/>
    <property type="match status" value="1"/>
</dbReference>
<dbReference type="PROSITE" id="PS50181">
    <property type="entry name" value="FBOX"/>
    <property type="match status" value="1"/>
</dbReference>
<dbReference type="EMBL" id="JAIXMP010000069">
    <property type="protein sequence ID" value="KAI9243631.1"/>
    <property type="molecule type" value="Genomic_DNA"/>
</dbReference>
<organism evidence="2 3">
    <name type="scientific">Phascolomyces articulosus</name>
    <dbReference type="NCBI Taxonomy" id="60185"/>
    <lineage>
        <taxon>Eukaryota</taxon>
        <taxon>Fungi</taxon>
        <taxon>Fungi incertae sedis</taxon>
        <taxon>Mucoromycota</taxon>
        <taxon>Mucoromycotina</taxon>
        <taxon>Mucoromycetes</taxon>
        <taxon>Mucorales</taxon>
        <taxon>Lichtheimiaceae</taxon>
        <taxon>Phascolomyces</taxon>
    </lineage>
</organism>
<name>A0AAD5P6T1_9FUNG</name>